<feature type="transmembrane region" description="Helical" evidence="1">
    <location>
        <begin position="81"/>
        <end position="102"/>
    </location>
</feature>
<evidence type="ECO:0000313" key="2">
    <source>
        <dbReference type="EMBL" id="TRM66348.1"/>
    </source>
</evidence>
<feature type="transmembrane region" description="Helical" evidence="1">
    <location>
        <begin position="131"/>
        <end position="148"/>
    </location>
</feature>
<organism evidence="2 3">
    <name type="scientific">Schizophyllum amplum</name>
    <dbReference type="NCBI Taxonomy" id="97359"/>
    <lineage>
        <taxon>Eukaryota</taxon>
        <taxon>Fungi</taxon>
        <taxon>Dikarya</taxon>
        <taxon>Basidiomycota</taxon>
        <taxon>Agaricomycotina</taxon>
        <taxon>Agaricomycetes</taxon>
        <taxon>Agaricomycetidae</taxon>
        <taxon>Agaricales</taxon>
        <taxon>Schizophyllaceae</taxon>
        <taxon>Schizophyllum</taxon>
    </lineage>
</organism>
<sequence>MSSLATQYHPFLFLLLMLCALAELGLGVYLVVAGYEHEYWPSGRYKALLILFLFDAAWTVLFSSAYLLWCVEGGRRFLADVASSVVWLVITTVLWGAAAGLWHNTRTGGDCSGLPAISECRQTLTVEGLGWAQFSLSALTMLSTLAWMQQSRLKRKLDARLGAMV</sequence>
<dbReference type="EMBL" id="VDMD01000004">
    <property type="protein sequence ID" value="TRM66348.1"/>
    <property type="molecule type" value="Genomic_DNA"/>
</dbReference>
<dbReference type="Proteomes" id="UP000320762">
    <property type="component" value="Unassembled WGS sequence"/>
</dbReference>
<accession>A0A550CNI2</accession>
<comment type="caution">
    <text evidence="2">The sequence shown here is derived from an EMBL/GenBank/DDBJ whole genome shotgun (WGS) entry which is preliminary data.</text>
</comment>
<keyword evidence="1" id="KW-0472">Membrane</keyword>
<evidence type="ECO:0000256" key="1">
    <source>
        <dbReference type="SAM" id="Phobius"/>
    </source>
</evidence>
<proteinExistence type="predicted"/>
<dbReference type="OrthoDB" id="3226059at2759"/>
<keyword evidence="3" id="KW-1185">Reference proteome</keyword>
<feature type="transmembrane region" description="Helical" evidence="1">
    <location>
        <begin position="47"/>
        <end position="69"/>
    </location>
</feature>
<reference evidence="2 3" key="1">
    <citation type="journal article" date="2019" name="New Phytol.">
        <title>Comparative genomics reveals unique wood-decay strategies and fruiting body development in the Schizophyllaceae.</title>
        <authorList>
            <person name="Almasi E."/>
            <person name="Sahu N."/>
            <person name="Krizsan K."/>
            <person name="Balint B."/>
            <person name="Kovacs G.M."/>
            <person name="Kiss B."/>
            <person name="Cseklye J."/>
            <person name="Drula E."/>
            <person name="Henrissat B."/>
            <person name="Nagy I."/>
            <person name="Chovatia M."/>
            <person name="Adam C."/>
            <person name="LaButti K."/>
            <person name="Lipzen A."/>
            <person name="Riley R."/>
            <person name="Grigoriev I.V."/>
            <person name="Nagy L.G."/>
        </authorList>
    </citation>
    <scope>NUCLEOTIDE SEQUENCE [LARGE SCALE GENOMIC DNA]</scope>
    <source>
        <strain evidence="2 3">NL-1724</strain>
    </source>
</reference>
<keyword evidence="1" id="KW-1133">Transmembrane helix</keyword>
<protein>
    <recommendedName>
        <fullName evidence="4">MARVEL domain-containing protein</fullName>
    </recommendedName>
</protein>
<name>A0A550CNI2_9AGAR</name>
<evidence type="ECO:0000313" key="3">
    <source>
        <dbReference type="Proteomes" id="UP000320762"/>
    </source>
</evidence>
<dbReference type="AlphaFoldDB" id="A0A550CNI2"/>
<keyword evidence="1" id="KW-0812">Transmembrane</keyword>
<evidence type="ECO:0008006" key="4">
    <source>
        <dbReference type="Google" id="ProtNLM"/>
    </source>
</evidence>
<gene>
    <name evidence="2" type="ORF">BD626DRAFT_546639</name>
</gene>
<feature type="transmembrane region" description="Helical" evidence="1">
    <location>
        <begin position="12"/>
        <end position="35"/>
    </location>
</feature>